<evidence type="ECO:0000259" key="2">
    <source>
        <dbReference type="Pfam" id="PF13908"/>
    </source>
</evidence>
<gene>
    <name evidence="3" type="ORF">B4U79_15558</name>
</gene>
<keyword evidence="1" id="KW-0812">Transmembrane</keyword>
<evidence type="ECO:0000313" key="3">
    <source>
        <dbReference type="EMBL" id="RWS15350.1"/>
    </source>
</evidence>
<dbReference type="Proteomes" id="UP000285301">
    <property type="component" value="Unassembled WGS sequence"/>
</dbReference>
<keyword evidence="1" id="KW-1133">Transmembrane helix</keyword>
<dbReference type="InterPro" id="IPR053891">
    <property type="entry name" value="Shisa_N"/>
</dbReference>
<evidence type="ECO:0000256" key="1">
    <source>
        <dbReference type="SAM" id="Phobius"/>
    </source>
</evidence>
<reference evidence="3 4" key="1">
    <citation type="journal article" date="2018" name="Gigascience">
        <title>Genomes of trombidid mites reveal novel predicted allergens and laterally-transferred genes associated with secondary metabolism.</title>
        <authorList>
            <person name="Dong X."/>
            <person name="Chaisiri K."/>
            <person name="Xia D."/>
            <person name="Armstrong S.D."/>
            <person name="Fang Y."/>
            <person name="Donnelly M.J."/>
            <person name="Kadowaki T."/>
            <person name="McGarry J.W."/>
            <person name="Darby A.C."/>
            <person name="Makepeace B.L."/>
        </authorList>
    </citation>
    <scope>NUCLEOTIDE SEQUENCE [LARGE SCALE GENOMIC DNA]</scope>
    <source>
        <strain evidence="3">UoL-WK</strain>
    </source>
</reference>
<evidence type="ECO:0000313" key="4">
    <source>
        <dbReference type="Proteomes" id="UP000285301"/>
    </source>
</evidence>
<proteinExistence type="predicted"/>
<dbReference type="STRING" id="1965070.A0A443RJ87"/>
<dbReference type="EMBL" id="NCKU01000485">
    <property type="protein sequence ID" value="RWS15350.1"/>
    <property type="molecule type" value="Genomic_DNA"/>
</dbReference>
<sequence length="208" mass="23519">MDIGSTVDVESRGLGVEYCTGYVDQKNVWREGFFCPGQPNDSRIYCCGIPNHKYCCANKGVENKNLHRTLVLVGSVTFIVAVLLTMLAFYCCKKYWKYSQRRDNLEVNQVNFYQMTCSSSNAPLVATSLNSFATNQSLNTSLEQQQPMPAALDNSLMMVGEAPPPYQSPVSTRSFTRKMSEYRFISPKYQMPPNQHLTFSSDLPRLES</sequence>
<feature type="domain" description="Shisa N-terminal" evidence="2">
    <location>
        <begin position="17"/>
        <end position="59"/>
    </location>
</feature>
<dbReference type="AlphaFoldDB" id="A0A443RJ87"/>
<dbReference type="Pfam" id="PF13908">
    <property type="entry name" value="Shisa_N"/>
    <property type="match status" value="1"/>
</dbReference>
<comment type="caution">
    <text evidence="3">The sequence shown here is derived from an EMBL/GenBank/DDBJ whole genome shotgun (WGS) entry which is preliminary data.</text>
</comment>
<keyword evidence="1" id="KW-0472">Membrane</keyword>
<dbReference type="OrthoDB" id="10010453at2759"/>
<keyword evidence="4" id="KW-1185">Reference proteome</keyword>
<protein>
    <submittedName>
        <fullName evidence="3">Protein shisa-9-like protein</fullName>
    </submittedName>
</protein>
<accession>A0A443RJ87</accession>
<feature type="transmembrane region" description="Helical" evidence="1">
    <location>
        <begin position="70"/>
        <end position="92"/>
    </location>
</feature>
<name>A0A443RJ87_9ACAR</name>
<organism evidence="3 4">
    <name type="scientific">Dinothrombium tinctorium</name>
    <dbReference type="NCBI Taxonomy" id="1965070"/>
    <lineage>
        <taxon>Eukaryota</taxon>
        <taxon>Metazoa</taxon>
        <taxon>Ecdysozoa</taxon>
        <taxon>Arthropoda</taxon>
        <taxon>Chelicerata</taxon>
        <taxon>Arachnida</taxon>
        <taxon>Acari</taxon>
        <taxon>Acariformes</taxon>
        <taxon>Trombidiformes</taxon>
        <taxon>Prostigmata</taxon>
        <taxon>Anystina</taxon>
        <taxon>Parasitengona</taxon>
        <taxon>Trombidioidea</taxon>
        <taxon>Trombidiidae</taxon>
        <taxon>Dinothrombium</taxon>
    </lineage>
</organism>